<evidence type="ECO:0000256" key="2">
    <source>
        <dbReference type="RuleBase" id="RU361190"/>
    </source>
</evidence>
<dbReference type="OMA" id="MVHINLK"/>
<keyword evidence="2" id="KW-0539">Nucleus</keyword>
<organism evidence="4 5">
    <name type="scientific">Diaphorina citri</name>
    <name type="common">Asian citrus psyllid</name>
    <dbReference type="NCBI Taxonomy" id="121845"/>
    <lineage>
        <taxon>Eukaryota</taxon>
        <taxon>Metazoa</taxon>
        <taxon>Ecdysozoa</taxon>
        <taxon>Arthropoda</taxon>
        <taxon>Hexapoda</taxon>
        <taxon>Insecta</taxon>
        <taxon>Pterygota</taxon>
        <taxon>Neoptera</taxon>
        <taxon>Paraneoptera</taxon>
        <taxon>Hemiptera</taxon>
        <taxon>Sternorrhyncha</taxon>
        <taxon>Psylloidea</taxon>
        <taxon>Psyllidae</taxon>
        <taxon>Diaphorininae</taxon>
        <taxon>Diaphorina</taxon>
    </lineage>
</organism>
<dbReference type="SMART" id="SM00213">
    <property type="entry name" value="UBQ"/>
    <property type="match status" value="1"/>
</dbReference>
<dbReference type="GeneID" id="103514036"/>
<accession>A0A1S3D9K3</accession>
<evidence type="ECO:0000256" key="1">
    <source>
        <dbReference type="ARBA" id="ARBA00009185"/>
    </source>
</evidence>
<dbReference type="FunFam" id="3.10.20.90:FF:000174">
    <property type="entry name" value="Small ubiquitin-related modifier"/>
    <property type="match status" value="1"/>
</dbReference>
<dbReference type="PROSITE" id="PS50053">
    <property type="entry name" value="UBIQUITIN_2"/>
    <property type="match status" value="1"/>
</dbReference>
<protein>
    <recommendedName>
        <fullName evidence="2">Small ubiquitin-related modifier</fullName>
        <shortName evidence="2">SUMO</shortName>
    </recommendedName>
</protein>
<dbReference type="InterPro" id="IPR022617">
    <property type="entry name" value="Rad60/SUMO-like_dom"/>
</dbReference>
<dbReference type="KEGG" id="dci:103514036"/>
<dbReference type="GO" id="GO:0005634">
    <property type="term" value="C:nucleus"/>
    <property type="evidence" value="ECO:0007669"/>
    <property type="project" value="UniProtKB-SubCell"/>
</dbReference>
<evidence type="ECO:0000313" key="4">
    <source>
        <dbReference type="Proteomes" id="UP000079169"/>
    </source>
</evidence>
<dbReference type="AlphaFoldDB" id="A0A1S3D9K3"/>
<dbReference type="CDD" id="cd16115">
    <property type="entry name" value="Ubl_SUMO2_3_4"/>
    <property type="match status" value="1"/>
</dbReference>
<keyword evidence="4" id="KW-1185">Reference proteome</keyword>
<gene>
    <name evidence="5" type="primary">LOC103514036</name>
</gene>
<dbReference type="SUPFAM" id="SSF54236">
    <property type="entry name" value="Ubiquitin-like"/>
    <property type="match status" value="1"/>
</dbReference>
<proteinExistence type="inferred from homology"/>
<comment type="similarity">
    <text evidence="1 2">Belongs to the ubiquitin family. SUMO subfamily.</text>
</comment>
<dbReference type="Pfam" id="PF11976">
    <property type="entry name" value="Rad60-SLD"/>
    <property type="match status" value="1"/>
</dbReference>
<reference evidence="5" key="1">
    <citation type="submission" date="2025-08" db="UniProtKB">
        <authorList>
            <consortium name="RefSeq"/>
        </authorList>
    </citation>
    <scope>IDENTIFICATION</scope>
</reference>
<dbReference type="RefSeq" id="XP_008477124.1">
    <property type="nucleotide sequence ID" value="XM_008478902.3"/>
</dbReference>
<dbReference type="Proteomes" id="UP000079169">
    <property type="component" value="Unplaced"/>
</dbReference>
<dbReference type="PaxDb" id="121845-A0A1S3D9K3"/>
<dbReference type="Gene3D" id="3.10.20.90">
    <property type="entry name" value="Phosphatidylinositol 3-kinase Catalytic Subunit, Chain A, domain 1"/>
    <property type="match status" value="1"/>
</dbReference>
<dbReference type="InterPro" id="IPR000626">
    <property type="entry name" value="Ubiquitin-like_dom"/>
</dbReference>
<feature type="domain" description="Ubiquitin-like" evidence="3">
    <location>
        <begin position="13"/>
        <end position="90"/>
    </location>
</feature>
<comment type="subcellular location">
    <subcellularLocation>
        <location evidence="2">Nucleus</location>
    </subcellularLocation>
</comment>
<evidence type="ECO:0000259" key="3">
    <source>
        <dbReference type="PROSITE" id="PS50053"/>
    </source>
</evidence>
<name>A0A1S3D9K3_DIACI</name>
<keyword evidence="2" id="KW-0833">Ubl conjugation pathway</keyword>
<dbReference type="InterPro" id="IPR029071">
    <property type="entry name" value="Ubiquitin-like_domsf"/>
</dbReference>
<evidence type="ECO:0000313" key="5">
    <source>
        <dbReference type="RefSeq" id="XP_008477124.1"/>
    </source>
</evidence>
<dbReference type="CTD" id="33981"/>
<sequence>MTEEKKESKSTDEHINLKVLGQDNNVVQFKIKKGTPLRKLMNAYCERCNLSMSTVRFRFDGQAINEQDTPSTLEMEEGDTIEIYQQQTGGFKQTPQLQIWHTESNMLDPSLQSKY</sequence>
<dbReference type="PANTHER" id="PTHR10562">
    <property type="entry name" value="SMALL UBIQUITIN-RELATED MODIFIER"/>
    <property type="match status" value="1"/>
</dbReference>
<dbReference type="STRING" id="121845.A0A1S3D9K3"/>